<dbReference type="InterPro" id="IPR013324">
    <property type="entry name" value="RNA_pol_sigma_r3/r4-like"/>
</dbReference>
<dbReference type="InterPro" id="IPR039425">
    <property type="entry name" value="RNA_pol_sigma-70-like"/>
</dbReference>
<dbReference type="Proteomes" id="UP001595907">
    <property type="component" value="Unassembled WGS sequence"/>
</dbReference>
<dbReference type="Gene3D" id="1.10.1740.10">
    <property type="match status" value="1"/>
</dbReference>
<evidence type="ECO:0000313" key="7">
    <source>
        <dbReference type="EMBL" id="MFC4262917.1"/>
    </source>
</evidence>
<evidence type="ECO:0000256" key="1">
    <source>
        <dbReference type="ARBA" id="ARBA00010641"/>
    </source>
</evidence>
<keyword evidence="4" id="KW-0804">Transcription</keyword>
<evidence type="ECO:0000259" key="5">
    <source>
        <dbReference type="Pfam" id="PF04542"/>
    </source>
</evidence>
<dbReference type="SUPFAM" id="SSF88659">
    <property type="entry name" value="Sigma3 and sigma4 domains of RNA polymerase sigma factors"/>
    <property type="match status" value="1"/>
</dbReference>
<dbReference type="Gene3D" id="1.10.10.10">
    <property type="entry name" value="Winged helix-like DNA-binding domain superfamily/Winged helix DNA-binding domain"/>
    <property type="match status" value="1"/>
</dbReference>
<dbReference type="Pfam" id="PF04542">
    <property type="entry name" value="Sigma70_r2"/>
    <property type="match status" value="1"/>
</dbReference>
<evidence type="ECO:0000313" key="8">
    <source>
        <dbReference type="Proteomes" id="UP001595907"/>
    </source>
</evidence>
<comment type="caution">
    <text evidence="7">The sequence shown here is derived from an EMBL/GenBank/DDBJ whole genome shotgun (WGS) entry which is preliminary data.</text>
</comment>
<sequence length="181" mass="20635">MTDGEIIKGCIKGEAHCQRSLFNRYASSLLGVSQRYARNKEDAEDILQDAFVKIFKKIEQFKGDGSFEGWMRRIVVNTALKKYTVSRYTKEFSVDEIKENAMADVTDVPAFNHLGEKDLLALINNLPDGYRIIFNLYVIEGFQHDEIAEMLGIQPGTSRSQLVKARMLLQKEIIQLQKVAV</sequence>
<name>A0ABV8QRM9_9BACT</name>
<feature type="domain" description="RNA polymerase sigma factor 70 region 4 type 2" evidence="6">
    <location>
        <begin position="118"/>
        <end position="168"/>
    </location>
</feature>
<dbReference type="PANTHER" id="PTHR43133:SF46">
    <property type="entry name" value="RNA POLYMERASE SIGMA-70 FACTOR ECF SUBFAMILY"/>
    <property type="match status" value="1"/>
</dbReference>
<dbReference type="InterPro" id="IPR036388">
    <property type="entry name" value="WH-like_DNA-bd_sf"/>
</dbReference>
<dbReference type="NCBIfam" id="TIGR02937">
    <property type="entry name" value="sigma70-ECF"/>
    <property type="match status" value="1"/>
</dbReference>
<keyword evidence="3" id="KW-0731">Sigma factor</keyword>
<accession>A0ABV8QRM9</accession>
<dbReference type="InterPro" id="IPR014284">
    <property type="entry name" value="RNA_pol_sigma-70_dom"/>
</dbReference>
<reference evidence="8" key="1">
    <citation type="journal article" date="2019" name="Int. J. Syst. Evol. Microbiol.">
        <title>The Global Catalogue of Microorganisms (GCM) 10K type strain sequencing project: providing services to taxonomists for standard genome sequencing and annotation.</title>
        <authorList>
            <consortium name="The Broad Institute Genomics Platform"/>
            <consortium name="The Broad Institute Genome Sequencing Center for Infectious Disease"/>
            <person name="Wu L."/>
            <person name="Ma J."/>
        </authorList>
    </citation>
    <scope>NUCLEOTIDE SEQUENCE [LARGE SCALE GENOMIC DNA]</scope>
    <source>
        <strain evidence="8">CECT 8289</strain>
    </source>
</reference>
<protein>
    <submittedName>
        <fullName evidence="7">RNA polymerase sigma factor</fullName>
    </submittedName>
</protein>
<keyword evidence="8" id="KW-1185">Reference proteome</keyword>
<dbReference type="Pfam" id="PF08281">
    <property type="entry name" value="Sigma70_r4_2"/>
    <property type="match status" value="1"/>
</dbReference>
<evidence type="ECO:0000256" key="4">
    <source>
        <dbReference type="ARBA" id="ARBA00023163"/>
    </source>
</evidence>
<dbReference type="SUPFAM" id="SSF88946">
    <property type="entry name" value="Sigma2 domain of RNA polymerase sigma factors"/>
    <property type="match status" value="1"/>
</dbReference>
<gene>
    <name evidence="7" type="ORF">ACFOWM_08520</name>
</gene>
<keyword evidence="2" id="KW-0805">Transcription regulation</keyword>
<evidence type="ECO:0000259" key="6">
    <source>
        <dbReference type="Pfam" id="PF08281"/>
    </source>
</evidence>
<dbReference type="RefSeq" id="WP_379708845.1">
    <property type="nucleotide sequence ID" value="NZ_JBHSCZ010000002.1"/>
</dbReference>
<evidence type="ECO:0000256" key="3">
    <source>
        <dbReference type="ARBA" id="ARBA00023082"/>
    </source>
</evidence>
<dbReference type="InterPro" id="IPR013249">
    <property type="entry name" value="RNA_pol_sigma70_r4_t2"/>
</dbReference>
<evidence type="ECO:0000256" key="2">
    <source>
        <dbReference type="ARBA" id="ARBA00023015"/>
    </source>
</evidence>
<dbReference type="EMBL" id="JBHSCZ010000002">
    <property type="protein sequence ID" value="MFC4262917.1"/>
    <property type="molecule type" value="Genomic_DNA"/>
</dbReference>
<comment type="similarity">
    <text evidence="1">Belongs to the sigma-70 factor family. ECF subfamily.</text>
</comment>
<dbReference type="CDD" id="cd06171">
    <property type="entry name" value="Sigma70_r4"/>
    <property type="match status" value="1"/>
</dbReference>
<dbReference type="InterPro" id="IPR013325">
    <property type="entry name" value="RNA_pol_sigma_r2"/>
</dbReference>
<dbReference type="InterPro" id="IPR007627">
    <property type="entry name" value="RNA_pol_sigma70_r2"/>
</dbReference>
<proteinExistence type="inferred from homology"/>
<feature type="domain" description="RNA polymerase sigma-70 region 2" evidence="5">
    <location>
        <begin position="21"/>
        <end position="83"/>
    </location>
</feature>
<dbReference type="PANTHER" id="PTHR43133">
    <property type="entry name" value="RNA POLYMERASE ECF-TYPE SIGMA FACTO"/>
    <property type="match status" value="1"/>
</dbReference>
<organism evidence="7 8">
    <name type="scientific">Ferruginibacter yonginensis</name>
    <dbReference type="NCBI Taxonomy" id="1310416"/>
    <lineage>
        <taxon>Bacteria</taxon>
        <taxon>Pseudomonadati</taxon>
        <taxon>Bacteroidota</taxon>
        <taxon>Chitinophagia</taxon>
        <taxon>Chitinophagales</taxon>
        <taxon>Chitinophagaceae</taxon>
        <taxon>Ferruginibacter</taxon>
    </lineage>
</organism>